<dbReference type="EMBL" id="CP079105">
    <property type="protein sequence ID" value="QXQ15183.1"/>
    <property type="molecule type" value="Genomic_DNA"/>
</dbReference>
<sequence length="346" mass="35960">MTTSATPFDSTPRLLLPDPGRLLAALPALLGFRPHHSLLLLCVEPGGTIDVVVRADYGPTAAVEVVDALGRLCRCPAAAAIAIVIDAGDDGGPDHLAVQQKLIRSMRDRLDRRGIDLAAAFGLPAVEPGAGWRALSGPPVAGTVADPRDCPVAAAMVLDGCVLHGSRAELVAQLDRDEQRSAALATELVRRGPRRRVGPRRALTRVLELVRAGVPGVAPTVGELADLSGALALPPVRDAACALAVGESAAAAEWLWSESVRTWPDPLRAVPATLLGYSAYARSAGPLAGIALGLAVDIDPGCRLARLLDQAMQLGMRPDAIRDLARSGYAVADRLGVALPPPAGQW</sequence>
<organism evidence="1 2">
    <name type="scientific">Skermania pinensis</name>
    <dbReference type="NCBI Taxonomy" id="39122"/>
    <lineage>
        <taxon>Bacteria</taxon>
        <taxon>Bacillati</taxon>
        <taxon>Actinomycetota</taxon>
        <taxon>Actinomycetes</taxon>
        <taxon>Mycobacteriales</taxon>
        <taxon>Gordoniaceae</taxon>
        <taxon>Skermania</taxon>
    </lineage>
</organism>
<gene>
    <name evidence="1" type="ORF">KV203_07560</name>
</gene>
<evidence type="ECO:0000313" key="2">
    <source>
        <dbReference type="Proteomes" id="UP000887023"/>
    </source>
</evidence>
<proteinExistence type="predicted"/>
<keyword evidence="2" id="KW-1185">Reference proteome</keyword>
<protein>
    <submittedName>
        <fullName evidence="1">DUF4192 domain-containing protein</fullName>
    </submittedName>
</protein>
<dbReference type="InterPro" id="IPR025447">
    <property type="entry name" value="DUF4192"/>
</dbReference>
<dbReference type="RefSeq" id="WP_157079846.1">
    <property type="nucleotide sequence ID" value="NZ_CBCRUZ010000019.1"/>
</dbReference>
<dbReference type="Proteomes" id="UP000887023">
    <property type="component" value="Chromosome"/>
</dbReference>
<name>A0ABX8SBE3_9ACTN</name>
<evidence type="ECO:0000313" key="1">
    <source>
        <dbReference type="EMBL" id="QXQ15183.1"/>
    </source>
</evidence>
<accession>A0ABX8SBE3</accession>
<dbReference type="Pfam" id="PF13830">
    <property type="entry name" value="DUF4192"/>
    <property type="match status" value="1"/>
</dbReference>
<reference evidence="1" key="1">
    <citation type="submission" date="2021-07" db="EMBL/GenBank/DDBJ databases">
        <title>Candidatus Kaistella beijingensis sp. nov. isolated from a municipal wastewater treatment plant is involved in sludge foaming.</title>
        <authorList>
            <person name="Song Y."/>
            <person name="Liu S.-J."/>
        </authorList>
    </citation>
    <scope>NUCLEOTIDE SEQUENCE</scope>
    <source>
        <strain evidence="1">DSM 43998</strain>
    </source>
</reference>